<protein>
    <submittedName>
        <fullName evidence="8">Putative ABC transporter, substrate-binding protein</fullName>
    </submittedName>
</protein>
<proteinExistence type="inferred from homology"/>
<dbReference type="InterPro" id="IPR004872">
    <property type="entry name" value="Lipoprotein_NlpA"/>
</dbReference>
<evidence type="ECO:0000313" key="9">
    <source>
        <dbReference type="Proteomes" id="UP000269974"/>
    </source>
</evidence>
<evidence type="ECO:0000256" key="4">
    <source>
        <dbReference type="ARBA" id="ARBA00023136"/>
    </source>
</evidence>
<organism evidence="8 9">
    <name type="scientific">Actinobaculum suis</name>
    <dbReference type="NCBI Taxonomy" id="1657"/>
    <lineage>
        <taxon>Bacteria</taxon>
        <taxon>Bacillati</taxon>
        <taxon>Actinomycetota</taxon>
        <taxon>Actinomycetes</taxon>
        <taxon>Actinomycetales</taxon>
        <taxon>Actinomycetaceae</taxon>
        <taxon>Actinobaculum</taxon>
    </lineage>
</organism>
<evidence type="ECO:0000256" key="5">
    <source>
        <dbReference type="ARBA" id="ARBA00023139"/>
    </source>
</evidence>
<dbReference type="SUPFAM" id="SSF53850">
    <property type="entry name" value="Periplasmic binding protein-like II"/>
    <property type="match status" value="1"/>
</dbReference>
<comment type="similarity">
    <text evidence="2">Belongs to the NlpA lipoprotein family.</text>
</comment>
<dbReference type="Gene3D" id="3.40.190.10">
    <property type="entry name" value="Periplasmic binding protein-like II"/>
    <property type="match status" value="2"/>
</dbReference>
<sequence length="290" mass="31535">MRIRKALVAATAFALALTGCGGSGGSSSSSADAGKDARTTVKLGVVGTVYEDLWKPATQKLESEGIDVKFVQFADYTTPNNALNSGEIDLNGFQHETFFENDIKQNNYKITNIGYTFIVPLNLYSEKIKSVDELKDGDTVAIPDDPTNGGRALRVLQSAGILNLKPEASDLPTVADIASFNKQVEIKELKANIIASSLPDVTAGIVNDAFALDFGLGSDKVIYEDTTLDDRRYWNIVAASTSDLEDPAKVETYRKVIKAFQTDETNELFQTEFDSHFVKAGWDEDLLAGK</sequence>
<evidence type="ECO:0000256" key="3">
    <source>
        <dbReference type="ARBA" id="ARBA00022729"/>
    </source>
</evidence>
<evidence type="ECO:0000313" key="8">
    <source>
        <dbReference type="EMBL" id="VDG75874.1"/>
    </source>
</evidence>
<evidence type="ECO:0000256" key="2">
    <source>
        <dbReference type="ARBA" id="ARBA00008973"/>
    </source>
</evidence>
<name>A0A7Z9C803_9ACTO</name>
<dbReference type="PANTHER" id="PTHR30429:SF1">
    <property type="entry name" value="D-METHIONINE-BINDING LIPOPROTEIN METQ-RELATED"/>
    <property type="match status" value="1"/>
</dbReference>
<feature type="chain" id="PRO_5038437329" evidence="7">
    <location>
        <begin position="22"/>
        <end position="290"/>
    </location>
</feature>
<comment type="caution">
    <text evidence="8">The sequence shown here is derived from an EMBL/GenBank/DDBJ whole genome shotgun (WGS) entry which is preliminary data.</text>
</comment>
<feature type="signal peptide" evidence="7">
    <location>
        <begin position="1"/>
        <end position="21"/>
    </location>
</feature>
<dbReference type="GO" id="GO:0016020">
    <property type="term" value="C:membrane"/>
    <property type="evidence" value="ECO:0007669"/>
    <property type="project" value="UniProtKB-SubCell"/>
</dbReference>
<keyword evidence="6" id="KW-0449">Lipoprotein</keyword>
<gene>
    <name evidence="8" type="primary">metQ</name>
    <name evidence="8" type="ORF">NCTC10327_00559</name>
</gene>
<accession>A0A7Z9C803</accession>
<evidence type="ECO:0000256" key="6">
    <source>
        <dbReference type="ARBA" id="ARBA00023288"/>
    </source>
</evidence>
<dbReference type="PANTHER" id="PTHR30429">
    <property type="entry name" value="D-METHIONINE-BINDING LIPOPROTEIN METQ"/>
    <property type="match status" value="1"/>
</dbReference>
<dbReference type="RefSeq" id="WP_185933770.1">
    <property type="nucleotide sequence ID" value="NZ_UYIO01000001.1"/>
</dbReference>
<dbReference type="Proteomes" id="UP000269974">
    <property type="component" value="Unassembled WGS sequence"/>
</dbReference>
<dbReference type="PROSITE" id="PS51257">
    <property type="entry name" value="PROKAR_LIPOPROTEIN"/>
    <property type="match status" value="1"/>
</dbReference>
<keyword evidence="5" id="KW-0564">Palmitate</keyword>
<keyword evidence="4" id="KW-0472">Membrane</keyword>
<reference evidence="8 9" key="1">
    <citation type="submission" date="2018-11" db="EMBL/GenBank/DDBJ databases">
        <authorList>
            <consortium name="Pathogen Informatics"/>
        </authorList>
    </citation>
    <scope>NUCLEOTIDE SEQUENCE [LARGE SCALE GENOMIC DNA]</scope>
    <source>
        <strain evidence="8 9">NCTC10327</strain>
    </source>
</reference>
<comment type="subcellular location">
    <subcellularLocation>
        <location evidence="1">Membrane</location>
        <topology evidence="1">Lipid-anchor</topology>
    </subcellularLocation>
</comment>
<dbReference type="EMBL" id="UYIO01000001">
    <property type="protein sequence ID" value="VDG75874.1"/>
    <property type="molecule type" value="Genomic_DNA"/>
</dbReference>
<dbReference type="Pfam" id="PF03180">
    <property type="entry name" value="Lipoprotein_9"/>
    <property type="match status" value="1"/>
</dbReference>
<evidence type="ECO:0000256" key="7">
    <source>
        <dbReference type="SAM" id="SignalP"/>
    </source>
</evidence>
<keyword evidence="3 7" id="KW-0732">Signal</keyword>
<evidence type="ECO:0000256" key="1">
    <source>
        <dbReference type="ARBA" id="ARBA00004635"/>
    </source>
</evidence>
<dbReference type="AlphaFoldDB" id="A0A7Z9C803"/>